<keyword evidence="4" id="KW-0963">Cytoplasm</keyword>
<dbReference type="InterPro" id="IPR050590">
    <property type="entry name" value="Exosome_comp_Rrp42_subfam"/>
</dbReference>
<gene>
    <name evidence="7" type="primary">LOC103638336</name>
</gene>
<evidence type="ECO:0000313" key="7">
    <source>
        <dbReference type="EnsemblPlants" id="Zm00001eb381780_P001"/>
    </source>
</evidence>
<dbReference type="SUPFAM" id="SSF54211">
    <property type="entry name" value="Ribosomal protein S5 domain 2-like"/>
    <property type="match status" value="1"/>
</dbReference>
<sequence>MEFLCVVAGKHVWSVHVDLHILDDGGNLIDAANIAALAALSTFWRPECTVGGDDGQQVTVHDPEVRDPLPLTIHHMPIAVTFAYFGEGNIVVLDPTYKEEAVMGGRMAAIVNSNGDVCAIQKAGGEGLMSSVTMQCLRIASVKAADITSKIKKAVSNPLRLMTSRGAHVLIWFPTKFKSKHAYDVK</sequence>
<dbReference type="InterPro" id="IPR020568">
    <property type="entry name" value="Ribosomal_Su5_D2-typ_SF"/>
</dbReference>
<dbReference type="PANTHER" id="PTHR11097:SF14">
    <property type="entry name" value="EXOSOME COMPLEX COMPONENT RRP45"/>
    <property type="match status" value="1"/>
</dbReference>
<dbReference type="AlphaFoldDB" id="A0A804QZI2"/>
<dbReference type="Pfam" id="PF01138">
    <property type="entry name" value="RNase_PH"/>
    <property type="match status" value="1"/>
</dbReference>
<dbReference type="InterPro" id="IPR036345">
    <property type="entry name" value="ExoRNase_PH_dom2_sf"/>
</dbReference>
<dbReference type="InterPro" id="IPR027408">
    <property type="entry name" value="PNPase/RNase_PH_dom_sf"/>
</dbReference>
<dbReference type="SUPFAM" id="SSF55666">
    <property type="entry name" value="Ribonuclease PH domain 2-like"/>
    <property type="match status" value="1"/>
</dbReference>
<comment type="subcellular location">
    <subcellularLocation>
        <location evidence="2">Cytoplasm</location>
    </subcellularLocation>
    <subcellularLocation>
        <location evidence="1">Nucleus</location>
    </subcellularLocation>
</comment>
<name>A0A804QZI2_MAIZE</name>
<evidence type="ECO:0008006" key="9">
    <source>
        <dbReference type="Google" id="ProtNLM"/>
    </source>
</evidence>
<dbReference type="GO" id="GO:0034473">
    <property type="term" value="P:U1 snRNA 3'-end processing"/>
    <property type="evidence" value="ECO:0000318"/>
    <property type="project" value="GO_Central"/>
</dbReference>
<dbReference type="GO" id="GO:0035925">
    <property type="term" value="F:mRNA 3'-UTR AU-rich region binding"/>
    <property type="evidence" value="ECO:0000318"/>
    <property type="project" value="GO_Central"/>
</dbReference>
<protein>
    <recommendedName>
        <fullName evidence="9">Exosome complex component RRP45B</fullName>
    </recommendedName>
</protein>
<dbReference type="GO" id="GO:0071035">
    <property type="term" value="P:nuclear polyadenylation-dependent rRNA catabolic process"/>
    <property type="evidence" value="ECO:0000318"/>
    <property type="project" value="GO_Central"/>
</dbReference>
<dbReference type="Gramene" id="Zm00001eb381780_T001">
    <property type="protein sequence ID" value="Zm00001eb381780_P001"/>
    <property type="gene ID" value="Zm00001eb381780"/>
</dbReference>
<keyword evidence="8" id="KW-1185">Reference proteome</keyword>
<dbReference type="Gene3D" id="3.30.230.70">
    <property type="entry name" value="GHMP Kinase, N-terminal domain"/>
    <property type="match status" value="1"/>
</dbReference>
<comment type="similarity">
    <text evidence="3">Belongs to the RNase PH family.</text>
</comment>
<dbReference type="GO" id="GO:0000177">
    <property type="term" value="C:cytoplasmic exosome (RNase complex)"/>
    <property type="evidence" value="ECO:0000318"/>
    <property type="project" value="GO_Central"/>
</dbReference>
<dbReference type="EnsemblPlants" id="Zm00001eb381780_T001">
    <property type="protein sequence ID" value="Zm00001eb381780_P001"/>
    <property type="gene ID" value="Zm00001eb381780"/>
</dbReference>
<reference evidence="7" key="3">
    <citation type="submission" date="2021-05" db="UniProtKB">
        <authorList>
            <consortium name="EnsemblPlants"/>
        </authorList>
    </citation>
    <scope>IDENTIFICATION</scope>
    <source>
        <strain evidence="7">cv. B73</strain>
    </source>
</reference>
<dbReference type="Pfam" id="PF03725">
    <property type="entry name" value="RNase_PH_C"/>
    <property type="match status" value="1"/>
</dbReference>
<dbReference type="GO" id="GO:0071028">
    <property type="term" value="P:nuclear mRNA surveillance"/>
    <property type="evidence" value="ECO:0000318"/>
    <property type="project" value="GO_Central"/>
</dbReference>
<dbReference type="GO" id="GO:0000176">
    <property type="term" value="C:nuclear exosome (RNase complex)"/>
    <property type="evidence" value="ECO:0000318"/>
    <property type="project" value="GO_Central"/>
</dbReference>
<reference evidence="8" key="1">
    <citation type="journal article" date="2009" name="Science">
        <title>The B73 maize genome: complexity, diversity, and dynamics.</title>
        <authorList>
            <person name="Schnable P.S."/>
            <person name="Ware D."/>
            <person name="Fulton R.S."/>
            <person name="Stein J.C."/>
            <person name="Wei F."/>
            <person name="Pasternak S."/>
            <person name="Liang C."/>
            <person name="Zhang J."/>
            <person name="Fulton L."/>
            <person name="Graves T.A."/>
            <person name="Minx P."/>
            <person name="Reily A.D."/>
            <person name="Courtney L."/>
            <person name="Kruchowski S.S."/>
            <person name="Tomlinson C."/>
            <person name="Strong C."/>
            <person name="Delehaunty K."/>
            <person name="Fronick C."/>
            <person name="Courtney B."/>
            <person name="Rock S.M."/>
            <person name="Belter E."/>
            <person name="Du F."/>
            <person name="Kim K."/>
            <person name="Abbott R.M."/>
            <person name="Cotton M."/>
            <person name="Levy A."/>
            <person name="Marchetto P."/>
            <person name="Ochoa K."/>
            <person name="Jackson S.M."/>
            <person name="Gillam B."/>
            <person name="Chen W."/>
            <person name="Yan L."/>
            <person name="Higginbotham J."/>
            <person name="Cardenas M."/>
            <person name="Waligorski J."/>
            <person name="Applebaum E."/>
            <person name="Phelps L."/>
            <person name="Falcone J."/>
            <person name="Kanchi K."/>
            <person name="Thane T."/>
            <person name="Scimone A."/>
            <person name="Thane N."/>
            <person name="Henke J."/>
            <person name="Wang T."/>
            <person name="Ruppert J."/>
            <person name="Shah N."/>
            <person name="Rotter K."/>
            <person name="Hodges J."/>
            <person name="Ingenthron E."/>
            <person name="Cordes M."/>
            <person name="Kohlberg S."/>
            <person name="Sgro J."/>
            <person name="Delgado B."/>
            <person name="Mead K."/>
            <person name="Chinwalla A."/>
            <person name="Leonard S."/>
            <person name="Crouse K."/>
            <person name="Collura K."/>
            <person name="Kudrna D."/>
            <person name="Currie J."/>
            <person name="He R."/>
            <person name="Angelova A."/>
            <person name="Rajasekar S."/>
            <person name="Mueller T."/>
            <person name="Lomeli R."/>
            <person name="Scara G."/>
            <person name="Ko A."/>
            <person name="Delaney K."/>
            <person name="Wissotski M."/>
            <person name="Lopez G."/>
            <person name="Campos D."/>
            <person name="Braidotti M."/>
            <person name="Ashley E."/>
            <person name="Golser W."/>
            <person name="Kim H."/>
            <person name="Lee S."/>
            <person name="Lin J."/>
            <person name="Dujmic Z."/>
            <person name="Kim W."/>
            <person name="Talag J."/>
            <person name="Zuccolo A."/>
            <person name="Fan C."/>
            <person name="Sebastian A."/>
            <person name="Kramer M."/>
            <person name="Spiegel L."/>
            <person name="Nascimento L."/>
            <person name="Zutavern T."/>
            <person name="Miller B."/>
            <person name="Ambroise C."/>
            <person name="Muller S."/>
            <person name="Spooner W."/>
            <person name="Narechania A."/>
            <person name="Ren L."/>
            <person name="Wei S."/>
            <person name="Kumari S."/>
            <person name="Faga B."/>
            <person name="Levy M.J."/>
            <person name="McMahan L."/>
            <person name="Van Buren P."/>
            <person name="Vaughn M.W."/>
            <person name="Ying K."/>
            <person name="Yeh C.-T."/>
            <person name="Emrich S.J."/>
            <person name="Jia Y."/>
            <person name="Kalyanaraman A."/>
            <person name="Hsia A.-P."/>
            <person name="Barbazuk W.B."/>
            <person name="Baucom R.S."/>
            <person name="Brutnell T.P."/>
            <person name="Carpita N.C."/>
            <person name="Chaparro C."/>
            <person name="Chia J.-M."/>
            <person name="Deragon J.-M."/>
            <person name="Estill J.C."/>
            <person name="Fu Y."/>
            <person name="Jeddeloh J.A."/>
            <person name="Han Y."/>
            <person name="Lee H."/>
            <person name="Li P."/>
            <person name="Lisch D.R."/>
            <person name="Liu S."/>
            <person name="Liu Z."/>
            <person name="Nagel D.H."/>
            <person name="McCann M.C."/>
            <person name="SanMiguel P."/>
            <person name="Myers A.M."/>
            <person name="Nettleton D."/>
            <person name="Nguyen J."/>
            <person name="Penning B.W."/>
            <person name="Ponnala L."/>
            <person name="Schneider K.L."/>
            <person name="Schwartz D.C."/>
            <person name="Sharma A."/>
            <person name="Soderlund C."/>
            <person name="Springer N.M."/>
            <person name="Sun Q."/>
            <person name="Wang H."/>
            <person name="Waterman M."/>
            <person name="Westerman R."/>
            <person name="Wolfgruber T.K."/>
            <person name="Yang L."/>
            <person name="Yu Y."/>
            <person name="Zhang L."/>
            <person name="Zhou S."/>
            <person name="Zhu Q."/>
            <person name="Bennetzen J.L."/>
            <person name="Dawe R.K."/>
            <person name="Jiang J."/>
            <person name="Jiang N."/>
            <person name="Presting G.G."/>
            <person name="Wessler S.R."/>
            <person name="Aluru S."/>
            <person name="Martienssen R.A."/>
            <person name="Clifton S.W."/>
            <person name="McCombie W.R."/>
            <person name="Wing R.A."/>
            <person name="Wilson R.K."/>
        </authorList>
    </citation>
    <scope>NUCLEOTIDE SEQUENCE [LARGE SCALE GENOMIC DNA]</scope>
    <source>
        <strain evidence="8">cv. B73</strain>
    </source>
</reference>
<evidence type="ECO:0000256" key="1">
    <source>
        <dbReference type="ARBA" id="ARBA00004123"/>
    </source>
</evidence>
<dbReference type="PANTHER" id="PTHR11097">
    <property type="entry name" value="EXOSOME COMPLEX EXONUCLEASE RIBOSOMAL RNA PROCESSING PROTEIN"/>
    <property type="match status" value="1"/>
</dbReference>
<evidence type="ECO:0000259" key="5">
    <source>
        <dbReference type="Pfam" id="PF01138"/>
    </source>
</evidence>
<evidence type="ECO:0000256" key="3">
    <source>
        <dbReference type="ARBA" id="ARBA00006678"/>
    </source>
</evidence>
<feature type="domain" description="Exoribonuclease phosphorolytic" evidence="6">
    <location>
        <begin position="75"/>
        <end position="140"/>
    </location>
</feature>
<dbReference type="GO" id="GO:0034476">
    <property type="term" value="P:U5 snRNA 3'-end processing"/>
    <property type="evidence" value="ECO:0000318"/>
    <property type="project" value="GO_Central"/>
</dbReference>
<reference evidence="7" key="2">
    <citation type="submission" date="2019-07" db="EMBL/GenBank/DDBJ databases">
        <authorList>
            <person name="Seetharam A."/>
            <person name="Woodhouse M."/>
            <person name="Cannon E."/>
        </authorList>
    </citation>
    <scope>NUCLEOTIDE SEQUENCE [LARGE SCALE GENOMIC DNA]</scope>
    <source>
        <strain evidence="7">cv. B73</strain>
    </source>
</reference>
<feature type="domain" description="Exoribonuclease phosphorolytic" evidence="5">
    <location>
        <begin position="6"/>
        <end position="43"/>
    </location>
</feature>
<dbReference type="GO" id="GO:0016075">
    <property type="term" value="P:rRNA catabolic process"/>
    <property type="evidence" value="ECO:0000318"/>
    <property type="project" value="GO_Central"/>
</dbReference>
<dbReference type="FunFam" id="3.30.230.70:FF:000063">
    <property type="entry name" value="Exosome complex component RRP45B"/>
    <property type="match status" value="1"/>
</dbReference>
<evidence type="ECO:0000256" key="4">
    <source>
        <dbReference type="ARBA" id="ARBA00022490"/>
    </source>
</evidence>
<dbReference type="InterPro" id="IPR001247">
    <property type="entry name" value="ExoRNase_PH_dom1"/>
</dbReference>
<evidence type="ECO:0000313" key="8">
    <source>
        <dbReference type="Proteomes" id="UP000007305"/>
    </source>
</evidence>
<accession>A0A804QZI2</accession>
<dbReference type="GO" id="GO:0000467">
    <property type="term" value="P:exonucleolytic trimming to generate mature 3'-end of 5.8S rRNA from tricistronic rRNA transcript (SSU-rRNA, 5.8S rRNA, LSU-rRNA)"/>
    <property type="evidence" value="ECO:0000318"/>
    <property type="project" value="GO_Central"/>
</dbReference>
<organism evidence="7 8">
    <name type="scientific">Zea mays</name>
    <name type="common">Maize</name>
    <dbReference type="NCBI Taxonomy" id="4577"/>
    <lineage>
        <taxon>Eukaryota</taxon>
        <taxon>Viridiplantae</taxon>
        <taxon>Streptophyta</taxon>
        <taxon>Embryophyta</taxon>
        <taxon>Tracheophyta</taxon>
        <taxon>Spermatophyta</taxon>
        <taxon>Magnoliopsida</taxon>
        <taxon>Liliopsida</taxon>
        <taxon>Poales</taxon>
        <taxon>Poaceae</taxon>
        <taxon>PACMAD clade</taxon>
        <taxon>Panicoideae</taxon>
        <taxon>Andropogonodae</taxon>
        <taxon>Andropogoneae</taxon>
        <taxon>Tripsacinae</taxon>
        <taxon>Zea</taxon>
    </lineage>
</organism>
<dbReference type="Proteomes" id="UP000007305">
    <property type="component" value="Chromosome 9"/>
</dbReference>
<proteinExistence type="inferred from homology"/>
<dbReference type="GO" id="GO:0034475">
    <property type="term" value="P:U4 snRNA 3'-end processing"/>
    <property type="evidence" value="ECO:0000318"/>
    <property type="project" value="GO_Central"/>
</dbReference>
<evidence type="ECO:0000256" key="2">
    <source>
        <dbReference type="ARBA" id="ARBA00004496"/>
    </source>
</evidence>
<evidence type="ECO:0000259" key="6">
    <source>
        <dbReference type="Pfam" id="PF03725"/>
    </source>
</evidence>
<dbReference type="InParanoid" id="A0A804QZI2"/>
<dbReference type="GO" id="GO:0071038">
    <property type="term" value="P:TRAMP-dependent tRNA surveillance pathway"/>
    <property type="evidence" value="ECO:0000318"/>
    <property type="project" value="GO_Central"/>
</dbReference>
<dbReference type="InterPro" id="IPR015847">
    <property type="entry name" value="ExoRNase_PH_dom2"/>
</dbReference>